<dbReference type="GO" id="GO:0061631">
    <property type="term" value="F:ubiquitin conjugating enzyme activity"/>
    <property type="evidence" value="ECO:0007669"/>
    <property type="project" value="TreeGrafter"/>
</dbReference>
<feature type="compositionally biased region" description="Polar residues" evidence="3">
    <location>
        <begin position="421"/>
        <end position="430"/>
    </location>
</feature>
<evidence type="ECO:0000259" key="4">
    <source>
        <dbReference type="PROSITE" id="PS50127"/>
    </source>
</evidence>
<feature type="region of interest" description="Disordered" evidence="3">
    <location>
        <begin position="1383"/>
        <end position="1416"/>
    </location>
</feature>
<dbReference type="Pfam" id="PF23046">
    <property type="entry name" value="tSH3-B_UBE2O"/>
    <property type="match status" value="1"/>
</dbReference>
<dbReference type="SUPFAM" id="SSF54495">
    <property type="entry name" value="UBC-like"/>
    <property type="match status" value="1"/>
</dbReference>
<dbReference type="EMBL" id="JARGDH010000001">
    <property type="protein sequence ID" value="KAL0279304.1"/>
    <property type="molecule type" value="Genomic_DNA"/>
</dbReference>
<feature type="compositionally biased region" description="Polar residues" evidence="3">
    <location>
        <begin position="793"/>
        <end position="806"/>
    </location>
</feature>
<feature type="region of interest" description="Disordered" evidence="3">
    <location>
        <begin position="793"/>
        <end position="813"/>
    </location>
</feature>
<evidence type="ECO:0000256" key="2">
    <source>
        <dbReference type="ARBA" id="ARBA00022786"/>
    </source>
</evidence>
<dbReference type="Gene3D" id="3.10.110.10">
    <property type="entry name" value="Ubiquitin Conjugating Enzyme"/>
    <property type="match status" value="1"/>
</dbReference>
<organism evidence="5">
    <name type="scientific">Menopon gallinae</name>
    <name type="common">poultry shaft louse</name>
    <dbReference type="NCBI Taxonomy" id="328185"/>
    <lineage>
        <taxon>Eukaryota</taxon>
        <taxon>Metazoa</taxon>
        <taxon>Ecdysozoa</taxon>
        <taxon>Arthropoda</taxon>
        <taxon>Hexapoda</taxon>
        <taxon>Insecta</taxon>
        <taxon>Pterygota</taxon>
        <taxon>Neoptera</taxon>
        <taxon>Paraneoptera</taxon>
        <taxon>Psocodea</taxon>
        <taxon>Troctomorpha</taxon>
        <taxon>Phthiraptera</taxon>
        <taxon>Amblycera</taxon>
        <taxon>Menoponidae</taxon>
        <taxon>Menopon</taxon>
    </lineage>
</organism>
<dbReference type="SMART" id="SM00212">
    <property type="entry name" value="UBCc"/>
    <property type="match status" value="1"/>
</dbReference>
<feature type="compositionally biased region" description="Low complexity" evidence="3">
    <location>
        <begin position="448"/>
        <end position="460"/>
    </location>
</feature>
<feature type="compositionally biased region" description="Polar residues" evidence="3">
    <location>
        <begin position="937"/>
        <end position="957"/>
    </location>
</feature>
<dbReference type="InterPro" id="IPR057735">
    <property type="entry name" value="UBE2O-like_tSH3-B"/>
</dbReference>
<keyword evidence="2" id="KW-0833">Ubl conjugation pathway</keyword>
<comment type="caution">
    <text evidence="5">The sequence shown here is derived from an EMBL/GenBank/DDBJ whole genome shotgun (WGS) entry which is preliminary data.</text>
</comment>
<dbReference type="InterPro" id="IPR057733">
    <property type="entry name" value="UBE2O-like_SH3-B"/>
</dbReference>
<sequence>MRKFLPVSWDLKQREGKNFQFLNATKTFGIQPITEKWRRISLQSRLRLCFISLTVNSKINMAAEHQYFFEDEVYRINKKGNIEFGMVLENSELVSSDENSDNGEGVNMKKGHIRVAWHPSGVEEVIQEKKVALADRSLMPGDVVRRLIKGKDTQRGYCRDIHVTACVQVVGTKQVITNVNSKDLVPVEDFTPDVAVCLDSWVGTIKTVRSKLQLAFADGSKCIISNVEACAFEELDERRNTDWEFSHRNDYHPGQVLYGPIGALDEASWISCSKEVKALRSKPQKSIKVVVESVETESVAVNWQCRAYSPDGSCDLKEQPSYFIKGDELKRLKLLNVFEPCSLQIGDRLYYTFKENDTQISKDQWRSQQKDMMLERNPLKGSQKHKSGKGSGPDKAAEESAPSSPTSLTNELEQGFEKSLGPQTKQNESGTGEDWETDEGTNQDDPASVSSGCSSNSSSVSGGGSGVAERRKKKSPALMTKVLKFKKLRRARRKTPNVLLKPNTPVVVETLVTSSTADVVWQDGSIEYNIPSTQLFPIHHLDDQEFFPGDFVMENKEDGCLRVYGVVQNADHAGRIAVVNWFHTYTSSEDPRPTKLEQNEVSVYDLKDHPDFQYRPGTVAIRVANFEGEDATCTAGQVLDNYPEGRVHVWWVDGHVSMCWPQDLYKVGDYDSDEGELWDDGSSDGSWETESEGSFLGEEEIIDQSIKPKLAANIEKARIAMSRLEELFTQNPALQTLDIMKKLLEVYKDCRYLDKLMGTSFFHENNFQGLLERVREKGRASVGSKVAEQVSRLFQNPSDGSHSKNQNPPPKESEKFIVTYDFDYVDGKDKPINLNEENNFPFDKQSKEAKGSRSAEEKKILINNDLNKENLKKSLHCNGEVNENIDRVNKTIDSLSHTLDKKLMEQKNSRLAEDESPSNVKAKSNDEKSGVSEDEYSNSTEKSPGSANGQVQSSSADDSGVFDHSSISAEISSLTENCDCLTKQLNIIINKSGGMTDYRTSDDKPQENKKGAHSFGMKFGNSCPIDKRTATKMKYQSQSSLQSHVADKDSYFDTNSNDTNASQVCAKLCALIKSQLVKAHAEVTRRFQGGKVPVTLSEVDEKSCSELKQTEEAIVREVTEEKELKTDEKSNKEAVDDVVPVVEEVKNCGEGFSIMANAPNSHKYKLTMCQISEPALFFKTLKKELTLLKTSLPPGIWVKGFEDRTDLYSVMIRGPEKTPFEDGLFVFDFQLPSDYPRTPPLCHYLSYCSDRLNPNLYEEGKVCISLLGTWSGKGTELWTPNSNLLQVIVSFQGLILVNEPYFNEAGYEKQKGTQQGHENSRMYNEMAILKLVQAMTKMVVHPPEVFKDEIKQHFAQCSNRFIGRLQKWLDISEKYIAGLNKESEKVSNADGPSSSEAVTESDAGENSSQKKEALSLQETRLSRTVLEDRNKHWEQSLINIESTADQPEFPLLPASRGFCITLRKSLAAFQNILESQKS</sequence>
<feature type="domain" description="UBC core" evidence="4">
    <location>
        <begin position="1176"/>
        <end position="1336"/>
    </location>
</feature>
<dbReference type="PROSITE" id="PS50127">
    <property type="entry name" value="UBC_2"/>
    <property type="match status" value="1"/>
</dbReference>
<feature type="region of interest" description="Disordered" evidence="3">
    <location>
        <begin position="375"/>
        <end position="474"/>
    </location>
</feature>
<dbReference type="Pfam" id="PF23043">
    <property type="entry name" value="SH3-B_UBE2O"/>
    <property type="match status" value="1"/>
</dbReference>
<dbReference type="InterPro" id="IPR000608">
    <property type="entry name" value="UBC"/>
</dbReference>
<evidence type="ECO:0000256" key="1">
    <source>
        <dbReference type="ARBA" id="ARBA00022679"/>
    </source>
</evidence>
<dbReference type="PANTHER" id="PTHR46116:SF15">
    <property type="entry name" value="(E3-INDEPENDENT) E2 UBIQUITIN-CONJUGATING ENZYME"/>
    <property type="match status" value="1"/>
</dbReference>
<reference evidence="5" key="1">
    <citation type="journal article" date="2024" name="Gigascience">
        <title>Chromosome-level genome of the poultry shaft louse Menopon gallinae provides insight into the host-switching and adaptive evolution of parasitic lice.</title>
        <authorList>
            <person name="Xu Y."/>
            <person name="Ma L."/>
            <person name="Liu S."/>
            <person name="Liang Y."/>
            <person name="Liu Q."/>
            <person name="He Z."/>
            <person name="Tian L."/>
            <person name="Duan Y."/>
            <person name="Cai W."/>
            <person name="Li H."/>
            <person name="Song F."/>
        </authorList>
    </citation>
    <scope>NUCLEOTIDE SEQUENCE</scope>
    <source>
        <strain evidence="5">Cailab_2023a</strain>
    </source>
</reference>
<dbReference type="InterPro" id="IPR016135">
    <property type="entry name" value="UBQ-conjugating_enzyme/RWD"/>
</dbReference>
<dbReference type="InterPro" id="IPR057734">
    <property type="entry name" value="UBE2O-like_SH3-C"/>
</dbReference>
<keyword evidence="1" id="KW-0808">Transferase</keyword>
<dbReference type="FunFam" id="3.10.110.10:FF:000136">
    <property type="entry name" value="Predicted protein"/>
    <property type="match status" value="1"/>
</dbReference>
<dbReference type="CDD" id="cd23837">
    <property type="entry name" value="UBCc_UBE2O"/>
    <property type="match status" value="1"/>
</dbReference>
<dbReference type="PANTHER" id="PTHR46116">
    <property type="entry name" value="(E3-INDEPENDENT) E2 UBIQUITIN-CONJUGATING ENZYME"/>
    <property type="match status" value="1"/>
</dbReference>
<feature type="compositionally biased region" description="Basic and acidic residues" evidence="3">
    <location>
        <begin position="844"/>
        <end position="856"/>
    </location>
</feature>
<feature type="compositionally biased region" description="Acidic residues" evidence="3">
    <location>
        <begin position="431"/>
        <end position="442"/>
    </location>
</feature>
<dbReference type="Pfam" id="PF23044">
    <property type="entry name" value="SH3-C_UBE2O"/>
    <property type="match status" value="1"/>
</dbReference>
<proteinExistence type="predicted"/>
<accession>A0AAW2IAV5</accession>
<evidence type="ECO:0000256" key="3">
    <source>
        <dbReference type="SAM" id="MobiDB-lite"/>
    </source>
</evidence>
<evidence type="ECO:0000313" key="5">
    <source>
        <dbReference type="EMBL" id="KAL0279304.1"/>
    </source>
</evidence>
<gene>
    <name evidence="5" type="ORF">PYX00_000896</name>
</gene>
<name>A0AAW2IAV5_9NEOP</name>
<feature type="region of interest" description="Disordered" evidence="3">
    <location>
        <begin position="833"/>
        <end position="856"/>
    </location>
</feature>
<feature type="region of interest" description="Disordered" evidence="3">
    <location>
        <begin position="907"/>
        <end position="961"/>
    </location>
</feature>
<dbReference type="Pfam" id="PF00179">
    <property type="entry name" value="UQ_con"/>
    <property type="match status" value="1"/>
</dbReference>
<protein>
    <recommendedName>
        <fullName evidence="4">UBC core domain-containing protein</fullName>
    </recommendedName>
</protein>